<proteinExistence type="predicted"/>
<evidence type="ECO:0000256" key="1">
    <source>
        <dbReference type="SAM" id="Phobius"/>
    </source>
</evidence>
<protein>
    <submittedName>
        <fullName evidence="2">Uncharacterized protein</fullName>
    </submittedName>
</protein>
<sequence>MHQYIPQHIISNIYIYIYIYKRSHSSLPLSSCTPLPSVLLTCQVPEEVATSLLAFLGTPPLSFPSVLPFSFTVLLQLLFLTLFHLFLRTLSGLKEEKRESVMCIHVHVNTKTAKASMYEETP</sequence>
<feature type="transmembrane region" description="Helical" evidence="1">
    <location>
        <begin position="66"/>
        <end position="87"/>
    </location>
</feature>
<accession>C9ZP77</accession>
<organism evidence="2 3">
    <name type="scientific">Trypanosoma brucei gambiense (strain MHOM/CI/86/DAL972)</name>
    <dbReference type="NCBI Taxonomy" id="679716"/>
    <lineage>
        <taxon>Eukaryota</taxon>
        <taxon>Discoba</taxon>
        <taxon>Euglenozoa</taxon>
        <taxon>Kinetoplastea</taxon>
        <taxon>Metakinetoplastina</taxon>
        <taxon>Trypanosomatida</taxon>
        <taxon>Trypanosomatidae</taxon>
        <taxon>Trypanosoma</taxon>
    </lineage>
</organism>
<gene>
    <name evidence="2" type="ORF">TbgDal_V3430</name>
</gene>
<dbReference type="KEGG" id="tbg:TbgDal_V3430"/>
<evidence type="ECO:0000313" key="2">
    <source>
        <dbReference type="EMBL" id="CBH11205.1"/>
    </source>
</evidence>
<keyword evidence="1" id="KW-0472">Membrane</keyword>
<dbReference type="AlphaFoldDB" id="C9ZP77"/>
<name>C9ZP77_TRYB9</name>
<evidence type="ECO:0000313" key="3">
    <source>
        <dbReference type="Proteomes" id="UP000002316"/>
    </source>
</evidence>
<reference evidence="3" key="1">
    <citation type="journal article" date="2010" name="PLoS Negl. Trop. Dis.">
        <title>The genome sequence of Trypanosoma brucei gambiense, causative agent of chronic human african trypanosomiasis.</title>
        <authorList>
            <person name="Jackson A.P."/>
            <person name="Sanders M."/>
            <person name="Berry A."/>
            <person name="McQuillan J."/>
            <person name="Aslett M.A."/>
            <person name="Quail M.A."/>
            <person name="Chukualim B."/>
            <person name="Capewell P."/>
            <person name="MacLeod A."/>
            <person name="Melville S.E."/>
            <person name="Gibson W."/>
            <person name="Barry J.D."/>
            <person name="Berriman M."/>
            <person name="Hertz-Fowler C."/>
        </authorList>
    </citation>
    <scope>NUCLEOTIDE SEQUENCE [LARGE SCALE GENOMIC DNA]</scope>
    <source>
        <strain evidence="3">MHOM/CI/86/DAL972</strain>
    </source>
</reference>
<dbReference type="RefSeq" id="XP_011773492.1">
    <property type="nucleotide sequence ID" value="XM_011775190.1"/>
</dbReference>
<keyword evidence="1" id="KW-1133">Transmembrane helix</keyword>
<dbReference type="EMBL" id="FN554968">
    <property type="protein sequence ID" value="CBH11205.1"/>
    <property type="molecule type" value="Genomic_DNA"/>
</dbReference>
<dbReference type="Proteomes" id="UP000002316">
    <property type="component" value="Chromosome 5"/>
</dbReference>
<keyword evidence="1" id="KW-0812">Transmembrane</keyword>
<dbReference type="GeneID" id="23861341"/>